<dbReference type="InterPro" id="IPR010982">
    <property type="entry name" value="Lambda_DNA-bd_dom_sf"/>
</dbReference>
<reference evidence="3" key="1">
    <citation type="journal article" date="2019" name="Int. J. Syst. Evol. Microbiol.">
        <title>The Global Catalogue of Microorganisms (GCM) 10K type strain sequencing project: providing services to taxonomists for standard genome sequencing and annotation.</title>
        <authorList>
            <consortium name="The Broad Institute Genomics Platform"/>
            <consortium name="The Broad Institute Genome Sequencing Center for Infectious Disease"/>
            <person name="Wu L."/>
            <person name="Ma J."/>
        </authorList>
    </citation>
    <scope>NUCLEOTIDE SEQUENCE [LARGE SCALE GENOMIC DNA]</scope>
    <source>
        <strain evidence="3">JCM 31921</strain>
    </source>
</reference>
<dbReference type="EMBL" id="BAABEZ010000001">
    <property type="protein sequence ID" value="GAA4448990.1"/>
    <property type="molecule type" value="Genomic_DNA"/>
</dbReference>
<dbReference type="PROSITE" id="PS50943">
    <property type="entry name" value="HTH_CROC1"/>
    <property type="match status" value="1"/>
</dbReference>
<dbReference type="SMART" id="SM00530">
    <property type="entry name" value="HTH_XRE"/>
    <property type="match status" value="1"/>
</dbReference>
<dbReference type="InterPro" id="IPR001387">
    <property type="entry name" value="Cro/C1-type_HTH"/>
</dbReference>
<comment type="caution">
    <text evidence="2">The sequence shown here is derived from an EMBL/GenBank/DDBJ whole genome shotgun (WGS) entry which is preliminary data.</text>
</comment>
<evidence type="ECO:0000313" key="3">
    <source>
        <dbReference type="Proteomes" id="UP001501410"/>
    </source>
</evidence>
<feature type="domain" description="HTH cro/C1-type" evidence="1">
    <location>
        <begin position="41"/>
        <end position="96"/>
    </location>
</feature>
<dbReference type="Proteomes" id="UP001501410">
    <property type="component" value="Unassembled WGS sequence"/>
</dbReference>
<gene>
    <name evidence="2" type="ORF">GCM10023092_02420</name>
</gene>
<dbReference type="Gene3D" id="1.10.260.40">
    <property type="entry name" value="lambda repressor-like DNA-binding domains"/>
    <property type="match status" value="1"/>
</dbReference>
<protein>
    <recommendedName>
        <fullName evidence="1">HTH cro/C1-type domain-containing protein</fullName>
    </recommendedName>
</protein>
<dbReference type="RefSeq" id="WP_344821846.1">
    <property type="nucleotide sequence ID" value="NZ_BAABEZ010000001.1"/>
</dbReference>
<sequence length="98" mass="11266">MAKRKQLTFEELLDRELGREGTEGRQAFEMKARLFELSEMIKSARKEAGMTQQQLADKIGSQKSYISRIENGDCDLRYSTLIRIFEDAFGKSLNIVAE</sequence>
<dbReference type="CDD" id="cd00093">
    <property type="entry name" value="HTH_XRE"/>
    <property type="match status" value="1"/>
</dbReference>
<evidence type="ECO:0000313" key="2">
    <source>
        <dbReference type="EMBL" id="GAA4448990.1"/>
    </source>
</evidence>
<name>A0ABP8MF94_9BACT</name>
<dbReference type="Pfam" id="PF01381">
    <property type="entry name" value="HTH_3"/>
    <property type="match status" value="1"/>
</dbReference>
<dbReference type="SUPFAM" id="SSF47413">
    <property type="entry name" value="lambda repressor-like DNA-binding domains"/>
    <property type="match status" value="1"/>
</dbReference>
<evidence type="ECO:0000259" key="1">
    <source>
        <dbReference type="PROSITE" id="PS50943"/>
    </source>
</evidence>
<organism evidence="2 3">
    <name type="scientific">Rurimicrobium arvi</name>
    <dbReference type="NCBI Taxonomy" id="2049916"/>
    <lineage>
        <taxon>Bacteria</taxon>
        <taxon>Pseudomonadati</taxon>
        <taxon>Bacteroidota</taxon>
        <taxon>Chitinophagia</taxon>
        <taxon>Chitinophagales</taxon>
        <taxon>Chitinophagaceae</taxon>
        <taxon>Rurimicrobium</taxon>
    </lineage>
</organism>
<accession>A0ABP8MF94</accession>
<proteinExistence type="predicted"/>
<keyword evidence="3" id="KW-1185">Reference proteome</keyword>